<dbReference type="Pfam" id="PF00378">
    <property type="entry name" value="ECH_1"/>
    <property type="match status" value="1"/>
</dbReference>
<keyword evidence="6" id="KW-1185">Reference proteome</keyword>
<evidence type="ECO:0000256" key="1">
    <source>
        <dbReference type="ARBA" id="ARBA00023235"/>
    </source>
</evidence>
<evidence type="ECO:0000313" key="6">
    <source>
        <dbReference type="Proteomes" id="UP000650467"/>
    </source>
</evidence>
<dbReference type="SUPFAM" id="SSF52096">
    <property type="entry name" value="ClpP/crotonase"/>
    <property type="match status" value="1"/>
</dbReference>
<keyword evidence="2" id="KW-0456">Lyase</keyword>
<organism evidence="5 6">
    <name type="scientific">Chlamydomonas incerta</name>
    <dbReference type="NCBI Taxonomy" id="51695"/>
    <lineage>
        <taxon>Eukaryota</taxon>
        <taxon>Viridiplantae</taxon>
        <taxon>Chlorophyta</taxon>
        <taxon>core chlorophytes</taxon>
        <taxon>Chlorophyceae</taxon>
        <taxon>CS clade</taxon>
        <taxon>Chlamydomonadales</taxon>
        <taxon>Chlamydomonadaceae</taxon>
        <taxon>Chlamydomonas</taxon>
    </lineage>
</organism>
<dbReference type="GO" id="GO:0016829">
    <property type="term" value="F:lyase activity"/>
    <property type="evidence" value="ECO:0007669"/>
    <property type="project" value="UniProtKB-KW"/>
</dbReference>
<evidence type="ECO:0000256" key="3">
    <source>
        <dbReference type="ARBA" id="ARBA00023268"/>
    </source>
</evidence>
<evidence type="ECO:0008006" key="7">
    <source>
        <dbReference type="Google" id="ProtNLM"/>
    </source>
</evidence>
<dbReference type="Proteomes" id="UP000650467">
    <property type="component" value="Unassembled WGS sequence"/>
</dbReference>
<dbReference type="GO" id="GO:0016853">
    <property type="term" value="F:isomerase activity"/>
    <property type="evidence" value="ECO:0007669"/>
    <property type="project" value="UniProtKB-KW"/>
</dbReference>
<comment type="similarity">
    <text evidence="4">Belongs to the enoyl-CoA hydratase/isomerase family.</text>
</comment>
<dbReference type="InterPro" id="IPR029045">
    <property type="entry name" value="ClpP/crotonase-like_dom_sf"/>
</dbReference>
<keyword evidence="1" id="KW-0413">Isomerase</keyword>
<dbReference type="AlphaFoldDB" id="A0A835SEM1"/>
<dbReference type="InterPro" id="IPR001753">
    <property type="entry name" value="Enoyl-CoA_hydra/iso"/>
</dbReference>
<name>A0A835SEM1_CHLIN</name>
<dbReference type="PANTHER" id="PTHR23309">
    <property type="entry name" value="3-HYDROXYACYL-COA DEHYROGENASE"/>
    <property type="match status" value="1"/>
</dbReference>
<dbReference type="PROSITE" id="PS00166">
    <property type="entry name" value="ENOYL_COA_HYDRATASE"/>
    <property type="match status" value="1"/>
</dbReference>
<evidence type="ECO:0000256" key="2">
    <source>
        <dbReference type="ARBA" id="ARBA00023239"/>
    </source>
</evidence>
<gene>
    <name evidence="5" type="ORF">HXX76_016344</name>
</gene>
<reference evidence="5" key="1">
    <citation type="journal article" date="2020" name="bioRxiv">
        <title>Comparative genomics of Chlamydomonas.</title>
        <authorList>
            <person name="Craig R.J."/>
            <person name="Hasan A.R."/>
            <person name="Ness R.W."/>
            <person name="Keightley P.D."/>
        </authorList>
    </citation>
    <scope>NUCLEOTIDE SEQUENCE</scope>
    <source>
        <strain evidence="5">SAG 7.73</strain>
    </source>
</reference>
<proteinExistence type="inferred from homology"/>
<comment type="caution">
    <text evidence="5">The sequence shown here is derived from an EMBL/GenBank/DDBJ whole genome shotgun (WGS) entry which is preliminary data.</text>
</comment>
<dbReference type="InterPro" id="IPR018376">
    <property type="entry name" value="Enoyl-CoA_hyd/isom_CS"/>
</dbReference>
<dbReference type="Gene3D" id="3.90.226.10">
    <property type="entry name" value="2-enoyl-CoA Hydratase, Chain A, domain 1"/>
    <property type="match status" value="1"/>
</dbReference>
<protein>
    <recommendedName>
        <fullName evidence="7">Enoyl-CoA hydratase</fullName>
    </recommendedName>
</protein>
<keyword evidence="3" id="KW-0511">Multifunctional enzyme</keyword>
<evidence type="ECO:0000256" key="4">
    <source>
        <dbReference type="RuleBase" id="RU003707"/>
    </source>
</evidence>
<dbReference type="EMBL" id="JAEHOC010000438">
    <property type="protein sequence ID" value="KAG2421968.1"/>
    <property type="molecule type" value="Genomic_DNA"/>
</dbReference>
<accession>A0A835SEM1</accession>
<evidence type="ECO:0000313" key="5">
    <source>
        <dbReference type="EMBL" id="KAG2421968.1"/>
    </source>
</evidence>
<sequence>MIEGIEASPKPVVAAINGVCMGGGLELALACHYRVAAETARIGLTEVTLGVLPGGGGTQRLPRLIGAKAGLELM</sequence>
<feature type="non-terminal residue" evidence="5">
    <location>
        <position position="74"/>
    </location>
</feature>
<dbReference type="CDD" id="cd06558">
    <property type="entry name" value="crotonase-like"/>
    <property type="match status" value="1"/>
</dbReference>
<dbReference type="OrthoDB" id="1675330at2759"/>